<evidence type="ECO:0000313" key="2">
    <source>
        <dbReference type="EMBL" id="KAF3966947.1"/>
    </source>
</evidence>
<protein>
    <submittedName>
        <fullName evidence="2">Uncharacterized protein</fullName>
    </submittedName>
</protein>
<evidence type="ECO:0000313" key="3">
    <source>
        <dbReference type="Proteomes" id="UP000737018"/>
    </source>
</evidence>
<keyword evidence="3" id="KW-1185">Reference proteome</keyword>
<reference evidence="2" key="1">
    <citation type="submission" date="2020-03" db="EMBL/GenBank/DDBJ databases">
        <title>Castanea mollissima Vanexum genome sequencing.</title>
        <authorList>
            <person name="Staton M."/>
        </authorList>
    </citation>
    <scope>NUCLEOTIDE SEQUENCE</scope>
    <source>
        <tissue evidence="2">Leaf</tissue>
    </source>
</reference>
<comment type="caution">
    <text evidence="2">The sequence shown here is derived from an EMBL/GenBank/DDBJ whole genome shotgun (WGS) entry which is preliminary data.</text>
</comment>
<name>A0A8J4RLR8_9ROSI</name>
<dbReference type="EMBL" id="JRKL02000968">
    <property type="protein sequence ID" value="KAF3966947.1"/>
    <property type="molecule type" value="Genomic_DNA"/>
</dbReference>
<evidence type="ECO:0000256" key="1">
    <source>
        <dbReference type="SAM" id="MobiDB-lite"/>
    </source>
</evidence>
<dbReference type="AlphaFoldDB" id="A0A8J4RLR8"/>
<organism evidence="2 3">
    <name type="scientific">Castanea mollissima</name>
    <name type="common">Chinese chestnut</name>
    <dbReference type="NCBI Taxonomy" id="60419"/>
    <lineage>
        <taxon>Eukaryota</taxon>
        <taxon>Viridiplantae</taxon>
        <taxon>Streptophyta</taxon>
        <taxon>Embryophyta</taxon>
        <taxon>Tracheophyta</taxon>
        <taxon>Spermatophyta</taxon>
        <taxon>Magnoliopsida</taxon>
        <taxon>eudicotyledons</taxon>
        <taxon>Gunneridae</taxon>
        <taxon>Pentapetalae</taxon>
        <taxon>rosids</taxon>
        <taxon>fabids</taxon>
        <taxon>Fagales</taxon>
        <taxon>Fagaceae</taxon>
        <taxon>Castanea</taxon>
    </lineage>
</organism>
<feature type="compositionally biased region" description="Polar residues" evidence="1">
    <location>
        <begin position="1"/>
        <end position="13"/>
    </location>
</feature>
<dbReference type="Proteomes" id="UP000737018">
    <property type="component" value="Unassembled WGS sequence"/>
</dbReference>
<proteinExistence type="predicted"/>
<gene>
    <name evidence="2" type="ORF">CMV_008990</name>
</gene>
<sequence length="21" mass="2372">LIHTNIKNQSLETDGNDGQHH</sequence>
<feature type="non-terminal residue" evidence="2">
    <location>
        <position position="1"/>
    </location>
</feature>
<feature type="region of interest" description="Disordered" evidence="1">
    <location>
        <begin position="1"/>
        <end position="21"/>
    </location>
</feature>
<accession>A0A8J4RLR8</accession>